<sequence length="80" mass="9081">CQYSKRAKELLNSIKATFKIVEVDTRDDHDELQKALAAISGHNTFPTIFVQDKLLGGWDELEKMHKTGLLTQILKEVQAI</sequence>
<comment type="caution">
    <text evidence="2">The sequence shown here is derived from an EMBL/GenBank/DDBJ whole genome shotgun (WGS) entry which is preliminary data.</text>
</comment>
<proteinExistence type="predicted"/>
<dbReference type="OrthoDB" id="423313at2759"/>
<dbReference type="GO" id="GO:0015038">
    <property type="term" value="F:glutathione disulfide oxidoreductase activity"/>
    <property type="evidence" value="ECO:0007669"/>
    <property type="project" value="TreeGrafter"/>
</dbReference>
<dbReference type="HOGENOM" id="CLU_026126_7_4_1"/>
<evidence type="ECO:0000259" key="1">
    <source>
        <dbReference type="Pfam" id="PF00462"/>
    </source>
</evidence>
<feature type="domain" description="Glutaredoxin" evidence="1">
    <location>
        <begin position="1"/>
        <end position="54"/>
    </location>
</feature>
<gene>
    <name evidence="2" type="ORF">K437DRAFT_222664</name>
</gene>
<dbReference type="InterPro" id="IPR036249">
    <property type="entry name" value="Thioredoxin-like_sf"/>
</dbReference>
<organism evidence="2 3">
    <name type="scientific">Tilletiaria anomala (strain ATCC 24038 / CBS 436.72 / UBC 951)</name>
    <dbReference type="NCBI Taxonomy" id="1037660"/>
    <lineage>
        <taxon>Eukaryota</taxon>
        <taxon>Fungi</taxon>
        <taxon>Dikarya</taxon>
        <taxon>Basidiomycota</taxon>
        <taxon>Ustilaginomycotina</taxon>
        <taxon>Exobasidiomycetes</taxon>
        <taxon>Georgefischeriales</taxon>
        <taxon>Tilletiariaceae</taxon>
        <taxon>Tilletiaria</taxon>
    </lineage>
</organism>
<reference evidence="2 3" key="1">
    <citation type="submission" date="2014-05" db="EMBL/GenBank/DDBJ databases">
        <title>Draft genome sequence of a rare smut relative, Tilletiaria anomala UBC 951.</title>
        <authorList>
            <consortium name="DOE Joint Genome Institute"/>
            <person name="Toome M."/>
            <person name="Kuo A."/>
            <person name="Henrissat B."/>
            <person name="Lipzen A."/>
            <person name="Tritt A."/>
            <person name="Yoshinaga Y."/>
            <person name="Zane M."/>
            <person name="Barry K."/>
            <person name="Grigoriev I.V."/>
            <person name="Spatafora J.W."/>
            <person name="Aimea M.C."/>
        </authorList>
    </citation>
    <scope>NUCLEOTIDE SEQUENCE [LARGE SCALE GENOMIC DNA]</scope>
    <source>
        <strain evidence="2 3">UBC 951</strain>
    </source>
</reference>
<name>A0A066W3C4_TILAU</name>
<dbReference type="RefSeq" id="XP_013244103.1">
    <property type="nucleotide sequence ID" value="XM_013388649.1"/>
</dbReference>
<dbReference type="Pfam" id="PF00462">
    <property type="entry name" value="Glutaredoxin"/>
    <property type="match status" value="1"/>
</dbReference>
<dbReference type="GO" id="GO:0034599">
    <property type="term" value="P:cellular response to oxidative stress"/>
    <property type="evidence" value="ECO:0007669"/>
    <property type="project" value="TreeGrafter"/>
</dbReference>
<dbReference type="Proteomes" id="UP000027361">
    <property type="component" value="Unassembled WGS sequence"/>
</dbReference>
<accession>A0A066W3C4</accession>
<keyword evidence="3" id="KW-1185">Reference proteome</keyword>
<dbReference type="SUPFAM" id="SSF52833">
    <property type="entry name" value="Thioredoxin-like"/>
    <property type="match status" value="1"/>
</dbReference>
<dbReference type="AlphaFoldDB" id="A0A066W3C4"/>
<dbReference type="PROSITE" id="PS51354">
    <property type="entry name" value="GLUTAREDOXIN_2"/>
    <property type="match status" value="1"/>
</dbReference>
<evidence type="ECO:0000313" key="2">
    <source>
        <dbReference type="EMBL" id="KDN48447.1"/>
    </source>
</evidence>
<dbReference type="Gene3D" id="3.40.30.10">
    <property type="entry name" value="Glutaredoxin"/>
    <property type="match status" value="1"/>
</dbReference>
<dbReference type="OMA" id="MATEYKD"/>
<dbReference type="InParanoid" id="A0A066W3C4"/>
<dbReference type="InterPro" id="IPR002109">
    <property type="entry name" value="Glutaredoxin"/>
</dbReference>
<feature type="non-terminal residue" evidence="2">
    <location>
        <position position="1"/>
    </location>
</feature>
<dbReference type="STRING" id="1037660.A0A066W3C4"/>
<dbReference type="GeneID" id="25262386"/>
<protein>
    <submittedName>
        <fullName evidence="2">Thioredoxin-like protein</fullName>
    </submittedName>
</protein>
<dbReference type="PANTHER" id="PTHR45694">
    <property type="entry name" value="GLUTAREDOXIN 2"/>
    <property type="match status" value="1"/>
</dbReference>
<dbReference type="GO" id="GO:0005737">
    <property type="term" value="C:cytoplasm"/>
    <property type="evidence" value="ECO:0007669"/>
    <property type="project" value="TreeGrafter"/>
</dbReference>
<dbReference type="EMBL" id="JMSN01000025">
    <property type="protein sequence ID" value="KDN48447.1"/>
    <property type="molecule type" value="Genomic_DNA"/>
</dbReference>
<evidence type="ECO:0000313" key="3">
    <source>
        <dbReference type="Proteomes" id="UP000027361"/>
    </source>
</evidence>
<dbReference type="GO" id="GO:0005634">
    <property type="term" value="C:nucleus"/>
    <property type="evidence" value="ECO:0007669"/>
    <property type="project" value="TreeGrafter"/>
</dbReference>
<dbReference type="PANTHER" id="PTHR45694:SF18">
    <property type="entry name" value="GLUTAREDOXIN-1-RELATED"/>
    <property type="match status" value="1"/>
</dbReference>